<evidence type="ECO:0000259" key="1">
    <source>
        <dbReference type="Pfam" id="PF12706"/>
    </source>
</evidence>
<dbReference type="SUPFAM" id="SSF56281">
    <property type="entry name" value="Metallo-hydrolase/oxidoreductase"/>
    <property type="match status" value="1"/>
</dbReference>
<dbReference type="InterPro" id="IPR036866">
    <property type="entry name" value="RibonucZ/Hydroxyglut_hydro"/>
</dbReference>
<reference evidence="2 3" key="1">
    <citation type="submission" date="2023-10" db="EMBL/GenBank/DDBJ databases">
        <authorList>
            <person name="Maclean D."/>
            <person name="Macfadyen A."/>
        </authorList>
    </citation>
    <scope>NUCLEOTIDE SEQUENCE [LARGE SCALE GENOMIC DNA]</scope>
</reference>
<evidence type="ECO:0000313" key="3">
    <source>
        <dbReference type="Proteomes" id="UP001314263"/>
    </source>
</evidence>
<comment type="caution">
    <text evidence="2">The sequence shown here is derived from an EMBL/GenBank/DDBJ whole genome shotgun (WGS) entry which is preliminary data.</text>
</comment>
<dbReference type="Proteomes" id="UP001314263">
    <property type="component" value="Unassembled WGS sequence"/>
</dbReference>
<protein>
    <recommendedName>
        <fullName evidence="1">Metallo-beta-lactamase domain-containing protein</fullName>
    </recommendedName>
</protein>
<feature type="domain" description="Metallo-beta-lactamase" evidence="1">
    <location>
        <begin position="98"/>
        <end position="298"/>
    </location>
</feature>
<dbReference type="AlphaFoldDB" id="A0AAV1IKB0"/>
<proteinExistence type="predicted"/>
<sequence>MMLMHVRSCLAATSRALTGFQSSLTRLRRKRFHIAPHNALDMTLVPGKAHLKSLNLGGYEIEAGSISVAGQETCISIPQLKLIFDTGRCPQRAIYQRHVFISHSHMDHIGGLPFHVATRAMLGLPPSIVVVPESLAEPTQKLLDAYGALDGNTLPCSIVPLAPGKEYQLSANLIVKAFPTIHPVQSQGYVVYSQKRKLRAELAGLSQKEIKDRRMAGEDVTYPVVTPEVAFTGDTAAGVFSSPGFEDALAAKLLIIESTFLCNDVSLEHAENYGHMHLSEIAAMTDMFKNEAILLIHFSQRYSAEAIVRHLDETLPAGLRSRCTPLLQGYT</sequence>
<gene>
    <name evidence="2" type="ORF">CVIRNUC_010109</name>
</gene>
<dbReference type="PANTHER" id="PTHR46504">
    <property type="entry name" value="TRNASE Z TRZ1"/>
    <property type="match status" value="1"/>
</dbReference>
<keyword evidence="3" id="KW-1185">Reference proteome</keyword>
<dbReference type="Pfam" id="PF12706">
    <property type="entry name" value="Lactamase_B_2"/>
    <property type="match status" value="1"/>
</dbReference>
<dbReference type="Gene3D" id="3.60.15.10">
    <property type="entry name" value="Ribonuclease Z/Hydroxyacylglutathione hydrolase-like"/>
    <property type="match status" value="1"/>
</dbReference>
<accession>A0AAV1IKB0</accession>
<evidence type="ECO:0000313" key="2">
    <source>
        <dbReference type="EMBL" id="CAK0786895.1"/>
    </source>
</evidence>
<dbReference type="EMBL" id="CAUYUE010000015">
    <property type="protein sequence ID" value="CAK0786895.1"/>
    <property type="molecule type" value="Genomic_DNA"/>
</dbReference>
<name>A0AAV1IKB0_9CHLO</name>
<organism evidence="2 3">
    <name type="scientific">Coccomyxa viridis</name>
    <dbReference type="NCBI Taxonomy" id="1274662"/>
    <lineage>
        <taxon>Eukaryota</taxon>
        <taxon>Viridiplantae</taxon>
        <taxon>Chlorophyta</taxon>
        <taxon>core chlorophytes</taxon>
        <taxon>Trebouxiophyceae</taxon>
        <taxon>Trebouxiophyceae incertae sedis</taxon>
        <taxon>Coccomyxaceae</taxon>
        <taxon>Coccomyxa</taxon>
    </lineage>
</organism>
<dbReference type="InterPro" id="IPR001279">
    <property type="entry name" value="Metallo-B-lactamas"/>
</dbReference>
<dbReference type="PANTHER" id="PTHR46504:SF2">
    <property type="entry name" value="TRNASE Z TRZ1"/>
    <property type="match status" value="1"/>
</dbReference>